<evidence type="ECO:0000256" key="1">
    <source>
        <dbReference type="SAM" id="MobiDB-lite"/>
    </source>
</evidence>
<dbReference type="EMBL" id="SNXZ01000003">
    <property type="protein sequence ID" value="TDP97656.1"/>
    <property type="molecule type" value="Genomic_DNA"/>
</dbReference>
<accession>A0A4R6SEZ7</accession>
<evidence type="ECO:0000313" key="3">
    <source>
        <dbReference type="Proteomes" id="UP000295444"/>
    </source>
</evidence>
<sequence>MSKAWDKGSTRAYRKARQLVLDRDGHRCRAHADGWCARQGARPHQCEGTATQAHHTQGKASGDDPAYMVAACPSCNNAIGDPTKAPDPAPQPRTRW</sequence>
<dbReference type="Proteomes" id="UP000295444">
    <property type="component" value="Unassembled WGS sequence"/>
</dbReference>
<organism evidence="2 3">
    <name type="scientific">Labedaea rhizosphaerae</name>
    <dbReference type="NCBI Taxonomy" id="598644"/>
    <lineage>
        <taxon>Bacteria</taxon>
        <taxon>Bacillati</taxon>
        <taxon>Actinomycetota</taxon>
        <taxon>Actinomycetes</taxon>
        <taxon>Pseudonocardiales</taxon>
        <taxon>Pseudonocardiaceae</taxon>
        <taxon>Labedaea</taxon>
    </lineage>
</organism>
<gene>
    <name evidence="2" type="ORF">EV186_103620</name>
</gene>
<protein>
    <recommendedName>
        <fullName evidence="4">HNH endonuclease</fullName>
    </recommendedName>
</protein>
<feature type="region of interest" description="Disordered" evidence="1">
    <location>
        <begin position="77"/>
        <end position="96"/>
    </location>
</feature>
<reference evidence="2 3" key="1">
    <citation type="submission" date="2019-03" db="EMBL/GenBank/DDBJ databases">
        <title>Genomic Encyclopedia of Type Strains, Phase IV (KMG-IV): sequencing the most valuable type-strain genomes for metagenomic binning, comparative biology and taxonomic classification.</title>
        <authorList>
            <person name="Goeker M."/>
        </authorList>
    </citation>
    <scope>NUCLEOTIDE SEQUENCE [LARGE SCALE GENOMIC DNA]</scope>
    <source>
        <strain evidence="2 3">DSM 45361</strain>
    </source>
</reference>
<feature type="compositionally biased region" description="Pro residues" evidence="1">
    <location>
        <begin position="85"/>
        <end position="96"/>
    </location>
</feature>
<evidence type="ECO:0000313" key="2">
    <source>
        <dbReference type="EMBL" id="TDP97656.1"/>
    </source>
</evidence>
<name>A0A4R6SEZ7_LABRH</name>
<keyword evidence="3" id="KW-1185">Reference proteome</keyword>
<proteinExistence type="predicted"/>
<dbReference type="AlphaFoldDB" id="A0A4R6SEZ7"/>
<evidence type="ECO:0008006" key="4">
    <source>
        <dbReference type="Google" id="ProtNLM"/>
    </source>
</evidence>
<comment type="caution">
    <text evidence="2">The sequence shown here is derived from an EMBL/GenBank/DDBJ whole genome shotgun (WGS) entry which is preliminary data.</text>
</comment>